<keyword evidence="3" id="KW-1015">Disulfide bond</keyword>
<reference evidence="8" key="3">
    <citation type="submission" date="2025-09" db="UniProtKB">
        <authorList>
            <consortium name="Ensembl"/>
        </authorList>
    </citation>
    <scope>IDENTIFICATION</scope>
</reference>
<dbReference type="GO" id="GO:0046872">
    <property type="term" value="F:metal ion binding"/>
    <property type="evidence" value="ECO:0007669"/>
    <property type="project" value="UniProtKB-KW"/>
</dbReference>
<accession>A0AAY4EZH0</accession>
<evidence type="ECO:0000256" key="2">
    <source>
        <dbReference type="ARBA" id="ARBA00022837"/>
    </source>
</evidence>
<dbReference type="Pfam" id="PF00354">
    <property type="entry name" value="Pentaxin"/>
    <property type="match status" value="1"/>
</dbReference>
<dbReference type="Ensembl" id="ENSDCDT00010073183.1">
    <property type="protein sequence ID" value="ENSDCDP00010062389.1"/>
    <property type="gene ID" value="ENSDCDG00010034253.1"/>
</dbReference>
<dbReference type="Proteomes" id="UP000694580">
    <property type="component" value="Chromosome 19"/>
</dbReference>
<dbReference type="Gene3D" id="2.60.120.200">
    <property type="match status" value="1"/>
</dbReference>
<proteinExistence type="inferred from homology"/>
<comment type="similarity">
    <text evidence="6">Belongs to the pentraxin family.</text>
</comment>
<reference evidence="8" key="2">
    <citation type="submission" date="2025-08" db="UniProtKB">
        <authorList>
            <consortium name="Ensembl"/>
        </authorList>
    </citation>
    <scope>IDENTIFICATION</scope>
</reference>
<comment type="caution">
    <text evidence="5">Lacks conserved residue(s) required for the propagation of feature annotation.</text>
</comment>
<sequence>TKKTFLCYVFFTACSGTFDSFILEFSGRARRKSARLRHKFPGMEAVTVCTRVLFEPTCEGFSTVFSYSAQAFINEFQLRAQVMDGDGIQLALFVHGEHSALHPVIDNDASWHSVCVSWASSGGAWALWVDGVERHEGTNLYPGKSIGGDGVFIVGQEQDTYGGSLKAADSFCGSVTELHIWNRVLNASEIKAMEKECSPLTSGLLFKWNASALEMEGNSKYTIIPCEF</sequence>
<dbReference type="PANTHER" id="PTHR19277">
    <property type="entry name" value="PENTRAXIN"/>
    <property type="match status" value="1"/>
</dbReference>
<dbReference type="SMART" id="SM00159">
    <property type="entry name" value="PTX"/>
    <property type="match status" value="1"/>
</dbReference>
<evidence type="ECO:0000259" key="7">
    <source>
        <dbReference type="PROSITE" id="PS51828"/>
    </source>
</evidence>
<comment type="subcellular location">
    <subcellularLocation>
        <location evidence="6">Secreted</location>
    </subcellularLocation>
</comment>
<organism evidence="8 9">
    <name type="scientific">Denticeps clupeoides</name>
    <name type="common">denticle herring</name>
    <dbReference type="NCBI Taxonomy" id="299321"/>
    <lineage>
        <taxon>Eukaryota</taxon>
        <taxon>Metazoa</taxon>
        <taxon>Chordata</taxon>
        <taxon>Craniata</taxon>
        <taxon>Vertebrata</taxon>
        <taxon>Euteleostomi</taxon>
        <taxon>Actinopterygii</taxon>
        <taxon>Neopterygii</taxon>
        <taxon>Teleostei</taxon>
        <taxon>Clupei</taxon>
        <taxon>Clupeiformes</taxon>
        <taxon>Denticipitoidei</taxon>
        <taxon>Denticipitidae</taxon>
        <taxon>Denticeps</taxon>
    </lineage>
</organism>
<dbReference type="PRINTS" id="PR00895">
    <property type="entry name" value="PENTAXIN"/>
</dbReference>
<dbReference type="InterPro" id="IPR051360">
    <property type="entry name" value="Neuronal_Pentraxin_Related"/>
</dbReference>
<keyword evidence="2 6" id="KW-0106">Calcium</keyword>
<dbReference type="GeneTree" id="ENSGT01060000248591"/>
<evidence type="ECO:0000313" key="9">
    <source>
        <dbReference type="Proteomes" id="UP000694580"/>
    </source>
</evidence>
<keyword evidence="1 6" id="KW-0479">Metal-binding</keyword>
<feature type="domain" description="Pentraxin (PTX)" evidence="7">
    <location>
        <begin position="19"/>
        <end position="228"/>
    </location>
</feature>
<evidence type="ECO:0000256" key="1">
    <source>
        <dbReference type="ARBA" id="ARBA00022723"/>
    </source>
</evidence>
<dbReference type="SUPFAM" id="SSF49899">
    <property type="entry name" value="Concanavalin A-like lectins/glucanases"/>
    <property type="match status" value="1"/>
</dbReference>
<dbReference type="InterPro" id="IPR013320">
    <property type="entry name" value="ConA-like_dom_sf"/>
</dbReference>
<comment type="subunit">
    <text evidence="6">Homopentamer. Pentaxin (or pentraxin) have a discoid arrangement of 5 non-covalently bound subunits.</text>
</comment>
<dbReference type="InterPro" id="IPR001759">
    <property type="entry name" value="PTX_dom"/>
</dbReference>
<evidence type="ECO:0000256" key="3">
    <source>
        <dbReference type="ARBA" id="ARBA00023157"/>
    </source>
</evidence>
<evidence type="ECO:0000256" key="5">
    <source>
        <dbReference type="PROSITE-ProRule" id="PRU01172"/>
    </source>
</evidence>
<evidence type="ECO:0000256" key="4">
    <source>
        <dbReference type="ARBA" id="ARBA00023180"/>
    </source>
</evidence>
<dbReference type="PROSITE" id="PS51828">
    <property type="entry name" value="PTX_2"/>
    <property type="match status" value="1"/>
</dbReference>
<dbReference type="GO" id="GO:0005576">
    <property type="term" value="C:extracellular region"/>
    <property type="evidence" value="ECO:0007669"/>
    <property type="project" value="UniProtKB-SubCell"/>
</dbReference>
<comment type="cofactor">
    <cofactor evidence="6">
        <name>Ca(2+)</name>
        <dbReference type="ChEBI" id="CHEBI:29108"/>
    </cofactor>
    <text evidence="6">Binds 2 calcium ions per subunit.</text>
</comment>
<name>A0AAY4EZH0_9TELE</name>
<reference evidence="8 9" key="1">
    <citation type="submission" date="2020-06" db="EMBL/GenBank/DDBJ databases">
        <authorList>
            <consortium name="Wellcome Sanger Institute Data Sharing"/>
        </authorList>
    </citation>
    <scope>NUCLEOTIDE SEQUENCE [LARGE SCALE GENOMIC DNA]</scope>
</reference>
<evidence type="ECO:0000256" key="6">
    <source>
        <dbReference type="RuleBase" id="RU362112"/>
    </source>
</evidence>
<dbReference type="AlphaFoldDB" id="A0AAY4EZH0"/>
<evidence type="ECO:0000313" key="8">
    <source>
        <dbReference type="Ensembl" id="ENSDCDP00010062389.1"/>
    </source>
</evidence>
<keyword evidence="9" id="KW-1185">Reference proteome</keyword>
<protein>
    <recommendedName>
        <fullName evidence="6">Pentraxin family member</fullName>
    </recommendedName>
</protein>
<keyword evidence="4" id="KW-0325">Glycoprotein</keyword>
<dbReference type="PANTHER" id="PTHR19277:SF163">
    <property type="entry name" value="ADHESION G-PROTEIN COUPLED RECEPTOR D2-LIKE ISOFORM X1"/>
    <property type="match status" value="1"/>
</dbReference>